<dbReference type="InterPro" id="IPR013783">
    <property type="entry name" value="Ig-like_fold"/>
</dbReference>
<evidence type="ECO:0000256" key="2">
    <source>
        <dbReference type="ARBA" id="ARBA00022801"/>
    </source>
</evidence>
<dbReference type="PANTHER" id="PTHR22595:SF79">
    <property type="entry name" value="CHITINASE 12"/>
    <property type="match status" value="1"/>
</dbReference>
<dbReference type="AlphaFoldDB" id="A0A023BWB3"/>
<dbReference type="SUPFAM" id="SSF49299">
    <property type="entry name" value="PKD domain"/>
    <property type="match status" value="1"/>
</dbReference>
<dbReference type="GO" id="GO:0006032">
    <property type="term" value="P:chitin catabolic process"/>
    <property type="evidence" value="ECO:0007669"/>
    <property type="project" value="InterPro"/>
</dbReference>
<dbReference type="Pfam" id="PF00182">
    <property type="entry name" value="Glyco_hydro_19"/>
    <property type="match status" value="1"/>
</dbReference>
<keyword evidence="4" id="KW-1015">Disulfide bond</keyword>
<dbReference type="InterPro" id="IPR003610">
    <property type="entry name" value="CBM5/12"/>
</dbReference>
<dbReference type="GO" id="GO:0005975">
    <property type="term" value="P:carbohydrate metabolic process"/>
    <property type="evidence" value="ECO:0007669"/>
    <property type="project" value="InterPro"/>
</dbReference>
<dbReference type="Gene3D" id="1.10.530.10">
    <property type="match status" value="1"/>
</dbReference>
<dbReference type="GO" id="GO:0016998">
    <property type="term" value="P:cell wall macromolecule catabolic process"/>
    <property type="evidence" value="ECO:0007669"/>
    <property type="project" value="InterPro"/>
</dbReference>
<keyword evidence="7" id="KW-1185">Reference proteome</keyword>
<dbReference type="eggNOG" id="COG3325">
    <property type="taxonomic scope" value="Bacteria"/>
</dbReference>
<dbReference type="NCBIfam" id="TIGR04183">
    <property type="entry name" value="Por_Secre_tail"/>
    <property type="match status" value="1"/>
</dbReference>
<keyword evidence="2" id="KW-0378">Hydrolase</keyword>
<dbReference type="SMART" id="SM00495">
    <property type="entry name" value="ChtBD3"/>
    <property type="match status" value="2"/>
</dbReference>
<dbReference type="Gene3D" id="3.30.20.10">
    <property type="entry name" value="Endochitinase, domain 2"/>
    <property type="match status" value="1"/>
</dbReference>
<dbReference type="PANTHER" id="PTHR22595">
    <property type="entry name" value="CHITINASE-RELATED"/>
    <property type="match status" value="1"/>
</dbReference>
<dbReference type="CDD" id="cd00325">
    <property type="entry name" value="chitinase_GH19"/>
    <property type="match status" value="1"/>
</dbReference>
<feature type="domain" description="Glycoside hydrolase family 19 catalytic" evidence="5">
    <location>
        <begin position="256"/>
        <end position="266"/>
    </location>
</feature>
<dbReference type="GO" id="GO:0030246">
    <property type="term" value="F:carbohydrate binding"/>
    <property type="evidence" value="ECO:0007669"/>
    <property type="project" value="InterPro"/>
</dbReference>
<proteinExistence type="predicted"/>
<gene>
    <name evidence="6" type="ORF">ATO12_15505</name>
</gene>
<dbReference type="SUPFAM" id="SSF53955">
    <property type="entry name" value="Lysozyme-like"/>
    <property type="match status" value="1"/>
</dbReference>
<dbReference type="STRING" id="1317122.ATO12_15505"/>
<dbReference type="Pfam" id="PF17957">
    <property type="entry name" value="Big_7"/>
    <property type="match status" value="1"/>
</dbReference>
<evidence type="ECO:0000256" key="4">
    <source>
        <dbReference type="ARBA" id="ARBA00023157"/>
    </source>
</evidence>
<dbReference type="SUPFAM" id="SSF51055">
    <property type="entry name" value="Carbohydrate binding domain"/>
    <property type="match status" value="1"/>
</dbReference>
<dbReference type="eggNOG" id="COG5295">
    <property type="taxonomic scope" value="Bacteria"/>
</dbReference>
<dbReference type="Gene3D" id="2.10.10.20">
    <property type="entry name" value="Carbohydrate-binding module superfamily 5/12"/>
    <property type="match status" value="1"/>
</dbReference>
<accession>A0A023BWB3</accession>
<name>A0A023BWB3_9FLAO</name>
<protein>
    <recommendedName>
        <fullName evidence="5">Glycoside hydrolase family 19 catalytic domain-containing protein</fullName>
    </recommendedName>
</protein>
<dbReference type="InterPro" id="IPR035986">
    <property type="entry name" value="PKD_dom_sf"/>
</dbReference>
<dbReference type="GO" id="GO:0006952">
    <property type="term" value="P:defense response"/>
    <property type="evidence" value="ECO:0007669"/>
    <property type="project" value="UniProtKB-KW"/>
</dbReference>
<comment type="caution">
    <text evidence="6">The sequence shown here is derived from an EMBL/GenBank/DDBJ whole genome shotgun (WGS) entry which is preliminary data.</text>
</comment>
<evidence type="ECO:0000313" key="6">
    <source>
        <dbReference type="EMBL" id="EZH74270.1"/>
    </source>
</evidence>
<evidence type="ECO:0000259" key="5">
    <source>
        <dbReference type="PROSITE" id="PS00774"/>
    </source>
</evidence>
<evidence type="ECO:0000313" key="7">
    <source>
        <dbReference type="Proteomes" id="UP000023541"/>
    </source>
</evidence>
<reference evidence="6 7" key="1">
    <citation type="submission" date="2014-04" db="EMBL/GenBank/DDBJ databases">
        <title>Aquimarina sp. 22II-S11-z7 Genome Sequencing.</title>
        <authorList>
            <person name="Lai Q."/>
        </authorList>
    </citation>
    <scope>NUCLEOTIDE SEQUENCE [LARGE SCALE GENOMIC DNA]</scope>
    <source>
        <strain evidence="6 7">22II-S11-z7</strain>
    </source>
</reference>
<dbReference type="InterPro" id="IPR000726">
    <property type="entry name" value="Glyco_hydro_19_cat"/>
</dbReference>
<dbReference type="InterPro" id="IPR036573">
    <property type="entry name" value="CBM_sf_5/12"/>
</dbReference>
<evidence type="ECO:0000256" key="3">
    <source>
        <dbReference type="ARBA" id="ARBA00022821"/>
    </source>
</evidence>
<organism evidence="6 7">
    <name type="scientific">Aquimarina atlantica</name>
    <dbReference type="NCBI Taxonomy" id="1317122"/>
    <lineage>
        <taxon>Bacteria</taxon>
        <taxon>Pseudomonadati</taxon>
        <taxon>Bacteroidota</taxon>
        <taxon>Flavobacteriia</taxon>
        <taxon>Flavobacteriales</taxon>
        <taxon>Flavobacteriaceae</taxon>
        <taxon>Aquimarina</taxon>
    </lineage>
</organism>
<dbReference type="Proteomes" id="UP000023541">
    <property type="component" value="Unassembled WGS sequence"/>
</dbReference>
<dbReference type="GO" id="GO:0005576">
    <property type="term" value="C:extracellular region"/>
    <property type="evidence" value="ECO:0007669"/>
    <property type="project" value="InterPro"/>
</dbReference>
<evidence type="ECO:0000256" key="1">
    <source>
        <dbReference type="ARBA" id="ARBA00022729"/>
    </source>
</evidence>
<keyword evidence="3" id="KW-0611">Plant defense</keyword>
<dbReference type="InterPro" id="IPR023346">
    <property type="entry name" value="Lysozyme-like_dom_sf"/>
</dbReference>
<dbReference type="Gene3D" id="2.60.40.10">
    <property type="entry name" value="Immunoglobulins"/>
    <property type="match status" value="3"/>
</dbReference>
<dbReference type="EMBL" id="AQRA01000004">
    <property type="protein sequence ID" value="EZH74270.1"/>
    <property type="molecule type" value="Genomic_DNA"/>
</dbReference>
<keyword evidence="1" id="KW-0732">Signal</keyword>
<dbReference type="InterPro" id="IPR026444">
    <property type="entry name" value="Secre_tail"/>
</dbReference>
<dbReference type="eggNOG" id="COG3979">
    <property type="taxonomic scope" value="Bacteria"/>
</dbReference>
<sequence>MIFTVLLLTINLTFSNDDIYPGVSRITDSSSLDKSLTINPLYQVNDLINKDLWNTLFPYRFGAKDTGGGVWVLDPKDDFYTFESFIEAINRMSKIEVTFERRCGTNAYRITRVDKTTGVSKVIRTDVDFDAPRNADKEIVTQKVDYGSFLGEGSLETRKREITAFFANISHETTGGWSTAPGGQFSWGLHFREEPTNASYASPDTNYPPTPGKSYKGRGPIQLSYNYNYGPASEFIFGDKQILLNHPEKVIEDAALAFQTAIWFWMTPQYPKPSAHDVMVNKWTPNELDKTKNRIPGLGMTVNIINGGVECGQGTEKPQVLDRIGYYERFTDIYQIGTDMDGVHDLSDCGCKDMSKYGGDSADLTAEPCAQKPQVTFTSPKNNQMFEQSTFSPISVSLSIDEKNTKLVSVTTTVGNQTFDGVTFSWTPSSYTSHVLSANAVFENGITATSEIKVIIWDGVNLDCQEVPEWNASRIYKDKNNYVKYNNKVYRNKWYADSSNVPGSDTVWEFVKECGVSNGSNPVITWESPGSGQVVEQKELAPITLKASATDTDGTIQSFIFKYNSTNITPTASGNIYTASFTPIAFGEITIIASATDDQNNTSEKAISFTVKEKTTGGNNNAPTVSITSPGDNTSFEVGTSIPITVNASDSDGTIAKVEFFNNNSKIGESSASPFSFTFENVIVGNYSLTAKATDNKGASSTSAAITVTVTSGGGNGNCEGLPQYVAGTSYSKDQEVQNEGEKFKCNIPGWCSSAAAWAYAPGTGAHWQMAWTKTGTCGKSNVDITSNKYSVFPTVTQDIVNFRIKTDNVSWVKINLYHLSGKLISTQSFNGVHTKTLKSFTHDLSNLKKGLYVFKIYINDDVYFEKILKN</sequence>
<dbReference type="GO" id="GO:0004568">
    <property type="term" value="F:chitinase activity"/>
    <property type="evidence" value="ECO:0007669"/>
    <property type="project" value="InterPro"/>
</dbReference>
<dbReference type="PROSITE" id="PS00774">
    <property type="entry name" value="CHITINASE_19_2"/>
    <property type="match status" value="1"/>
</dbReference>